<dbReference type="STRING" id="117157.SAMN04489717_1036"/>
<dbReference type="EMBL" id="LT629732">
    <property type="protein sequence ID" value="SDR92164.1"/>
    <property type="molecule type" value="Genomic_DNA"/>
</dbReference>
<name>A0A1H1MZH1_9ACTN</name>
<organism evidence="2 3">
    <name type="scientific">Actinopolymorpha singaporensis</name>
    <dbReference type="NCBI Taxonomy" id="117157"/>
    <lineage>
        <taxon>Bacteria</taxon>
        <taxon>Bacillati</taxon>
        <taxon>Actinomycetota</taxon>
        <taxon>Actinomycetes</taxon>
        <taxon>Propionibacteriales</taxon>
        <taxon>Actinopolymorphaceae</taxon>
        <taxon>Actinopolymorpha</taxon>
    </lineage>
</organism>
<dbReference type="AlphaFoldDB" id="A0A1H1MZH1"/>
<proteinExistence type="predicted"/>
<dbReference type="PANTHER" id="PTHR43798">
    <property type="entry name" value="MONOACYLGLYCEROL LIPASE"/>
    <property type="match status" value="1"/>
</dbReference>
<dbReference type="InterPro" id="IPR029058">
    <property type="entry name" value="AB_hydrolase_fold"/>
</dbReference>
<dbReference type="Pfam" id="PF00561">
    <property type="entry name" value="Abhydrolase_1"/>
    <property type="match status" value="1"/>
</dbReference>
<dbReference type="OrthoDB" id="9812774at2"/>
<evidence type="ECO:0000259" key="1">
    <source>
        <dbReference type="Pfam" id="PF00561"/>
    </source>
</evidence>
<dbReference type="PRINTS" id="PR00111">
    <property type="entry name" value="ABHYDROLASE"/>
</dbReference>
<gene>
    <name evidence="2" type="ORF">SAMN04489717_1036</name>
</gene>
<dbReference type="SUPFAM" id="SSF53474">
    <property type="entry name" value="alpha/beta-Hydrolases"/>
    <property type="match status" value="1"/>
</dbReference>
<dbReference type="Proteomes" id="UP000198983">
    <property type="component" value="Chromosome I"/>
</dbReference>
<evidence type="ECO:0000313" key="3">
    <source>
        <dbReference type="Proteomes" id="UP000198983"/>
    </source>
</evidence>
<dbReference type="RefSeq" id="WP_157728244.1">
    <property type="nucleotide sequence ID" value="NZ_LT629732.1"/>
</dbReference>
<dbReference type="InterPro" id="IPR050266">
    <property type="entry name" value="AB_hydrolase_sf"/>
</dbReference>
<feature type="domain" description="AB hydrolase-1" evidence="1">
    <location>
        <begin position="33"/>
        <end position="136"/>
    </location>
</feature>
<dbReference type="InterPro" id="IPR000073">
    <property type="entry name" value="AB_hydrolase_1"/>
</dbReference>
<sequence>MSTSPVNAVRDLVVDTGPVPIAVRDFGGAGRSLLLLHGAGGNLAVWTSFARLLTPDFRVVAPDLRGHGRSGSGPWTWADVLADLEAVVEHLGLADPVVVGHSLGGCLAAWWGRTHPDCPAVVDLDGHRGAETSPDNYPGLDPGQVTRDLAALSQVFTDQAAAMAEPLAPKQVAAMRERLVGAMTATGLPPEQANELFDRGLVVREGRTFLRPEAETVQEIRPLLRDGDLLDTLHEVRSPTLLCVATKDLPAAQAFGDLMAAYRRGLDRDLDLLEAAHPAVTVRRLDTSHAMPLEQPALVAGLVRDFVAAHL</sequence>
<protein>
    <submittedName>
        <fullName evidence="2">Pimeloyl-ACP methyl ester carboxylesterase</fullName>
    </submittedName>
</protein>
<dbReference type="Gene3D" id="3.40.50.1820">
    <property type="entry name" value="alpha/beta hydrolase"/>
    <property type="match status" value="1"/>
</dbReference>
<accession>A0A1H1MZH1</accession>
<dbReference type="GO" id="GO:0016020">
    <property type="term" value="C:membrane"/>
    <property type="evidence" value="ECO:0007669"/>
    <property type="project" value="TreeGrafter"/>
</dbReference>
<dbReference type="PANTHER" id="PTHR43798:SF33">
    <property type="entry name" value="HYDROLASE, PUTATIVE (AFU_ORTHOLOGUE AFUA_2G14860)-RELATED"/>
    <property type="match status" value="1"/>
</dbReference>
<keyword evidence="3" id="KW-1185">Reference proteome</keyword>
<dbReference type="GO" id="GO:0003824">
    <property type="term" value="F:catalytic activity"/>
    <property type="evidence" value="ECO:0007669"/>
    <property type="project" value="UniProtKB-ARBA"/>
</dbReference>
<evidence type="ECO:0000313" key="2">
    <source>
        <dbReference type="EMBL" id="SDR92164.1"/>
    </source>
</evidence>
<reference evidence="2 3" key="1">
    <citation type="submission" date="2016-10" db="EMBL/GenBank/DDBJ databases">
        <authorList>
            <person name="de Groot N.N."/>
        </authorList>
    </citation>
    <scope>NUCLEOTIDE SEQUENCE [LARGE SCALE GENOMIC DNA]</scope>
    <source>
        <strain evidence="2 3">DSM 22024</strain>
    </source>
</reference>